<dbReference type="InterPro" id="IPR029069">
    <property type="entry name" value="HotDog_dom_sf"/>
</dbReference>
<organism evidence="1">
    <name type="scientific">hydrothermal vent metagenome</name>
    <dbReference type="NCBI Taxonomy" id="652676"/>
    <lineage>
        <taxon>unclassified sequences</taxon>
        <taxon>metagenomes</taxon>
        <taxon>ecological metagenomes</taxon>
    </lineage>
</organism>
<dbReference type="InterPro" id="IPR016776">
    <property type="entry name" value="ApeP-like_dehydratase"/>
</dbReference>
<reference evidence="1" key="1">
    <citation type="submission" date="2018-06" db="EMBL/GenBank/DDBJ databases">
        <authorList>
            <person name="Zhirakovskaya E."/>
        </authorList>
    </citation>
    <scope>NUCLEOTIDE SEQUENCE</scope>
</reference>
<dbReference type="EC" id="4.2.1.60" evidence="1"/>
<proteinExistence type="predicted"/>
<gene>
    <name evidence="1" type="ORF">MNBD_GAMMA11-3040</name>
</gene>
<sequence>MLKHNEICELIPHAGEMCLLDSVKNWDEEHIVCTANTHRSMSNPLRNDKGLPMLSLVEYAAQAIAVHGCLSAANNLFIKKGVLAALRDVQVAPGWLSDIEAEIEISARRVYVEAGSMIYTISASAASNGDTLDKQVKKMLASGRATVMAEFSN</sequence>
<dbReference type="Gene3D" id="3.10.129.10">
    <property type="entry name" value="Hotdog Thioesterase"/>
    <property type="match status" value="1"/>
</dbReference>
<accession>A0A3B0Y405</accession>
<dbReference type="GO" id="GO:0016829">
    <property type="term" value="F:lyase activity"/>
    <property type="evidence" value="ECO:0007669"/>
    <property type="project" value="UniProtKB-KW"/>
</dbReference>
<protein>
    <submittedName>
        <fullName evidence="1">3-hydroxydecanoyl-[ACP] dehydratase</fullName>
        <ecNumber evidence="1">4.2.1.60</ecNumber>
    </submittedName>
</protein>
<dbReference type="Pfam" id="PF22817">
    <property type="entry name" value="ApeP-like"/>
    <property type="match status" value="1"/>
</dbReference>
<evidence type="ECO:0000313" key="1">
    <source>
        <dbReference type="EMBL" id="VAW63136.1"/>
    </source>
</evidence>
<dbReference type="AlphaFoldDB" id="A0A3B0Y405"/>
<keyword evidence="1" id="KW-0456">Lyase</keyword>
<dbReference type="EMBL" id="UOFG01000193">
    <property type="protein sequence ID" value="VAW63136.1"/>
    <property type="molecule type" value="Genomic_DNA"/>
</dbReference>
<dbReference type="SUPFAM" id="SSF54637">
    <property type="entry name" value="Thioesterase/thiol ester dehydrase-isomerase"/>
    <property type="match status" value="1"/>
</dbReference>
<name>A0A3B0Y405_9ZZZZ</name>